<feature type="domain" description="Strictosidine synthase conserved region" evidence="6">
    <location>
        <begin position="177"/>
        <end position="258"/>
    </location>
</feature>
<dbReference type="GO" id="GO:0016787">
    <property type="term" value="F:hydrolase activity"/>
    <property type="evidence" value="ECO:0007669"/>
    <property type="project" value="TreeGrafter"/>
</dbReference>
<reference evidence="8" key="1">
    <citation type="submission" date="2025-08" db="UniProtKB">
        <authorList>
            <consortium name="RefSeq"/>
        </authorList>
    </citation>
    <scope>IDENTIFICATION</scope>
    <source>
        <tissue evidence="8">Whole body</tissue>
    </source>
</reference>
<keyword evidence="2" id="KW-0597">Phosphoprotein</keyword>
<dbReference type="SUPFAM" id="SSF63829">
    <property type="entry name" value="Calcium-dependent phosphotriesterase"/>
    <property type="match status" value="1"/>
</dbReference>
<accession>A0A8B8IDQ7</accession>
<dbReference type="InterPro" id="IPR018119">
    <property type="entry name" value="Strictosidine_synth_cons-reg"/>
</dbReference>
<dbReference type="GeneID" id="113399484"/>
<dbReference type="PANTHER" id="PTHR10426">
    <property type="entry name" value="STRICTOSIDINE SYNTHASE-RELATED"/>
    <property type="match status" value="1"/>
</dbReference>
<name>A0A8B8IDQ7_VANTA</name>
<protein>
    <submittedName>
        <fullName evidence="8">Adipocyte plasma membrane-associated protein Hemomucin</fullName>
    </submittedName>
</protein>
<feature type="region of interest" description="Disordered" evidence="4">
    <location>
        <begin position="421"/>
        <end position="645"/>
    </location>
</feature>
<organism evidence="7 8">
    <name type="scientific">Vanessa tameamea</name>
    <name type="common">Kamehameha butterfly</name>
    <dbReference type="NCBI Taxonomy" id="334116"/>
    <lineage>
        <taxon>Eukaryota</taxon>
        <taxon>Metazoa</taxon>
        <taxon>Ecdysozoa</taxon>
        <taxon>Arthropoda</taxon>
        <taxon>Hexapoda</taxon>
        <taxon>Insecta</taxon>
        <taxon>Pterygota</taxon>
        <taxon>Neoptera</taxon>
        <taxon>Endopterygota</taxon>
        <taxon>Lepidoptera</taxon>
        <taxon>Glossata</taxon>
        <taxon>Ditrysia</taxon>
        <taxon>Papilionoidea</taxon>
        <taxon>Nymphalidae</taxon>
        <taxon>Nymphalinae</taxon>
        <taxon>Vanessa</taxon>
    </lineage>
</organism>
<feature type="transmembrane region" description="Helical" evidence="5">
    <location>
        <begin position="12"/>
        <end position="31"/>
    </location>
</feature>
<keyword evidence="5" id="KW-0472">Membrane</keyword>
<keyword evidence="7" id="KW-1185">Reference proteome</keyword>
<dbReference type="Gene3D" id="2.120.10.30">
    <property type="entry name" value="TolB, C-terminal domain"/>
    <property type="match status" value="1"/>
</dbReference>
<evidence type="ECO:0000256" key="3">
    <source>
        <dbReference type="ARBA" id="ARBA00023180"/>
    </source>
</evidence>
<dbReference type="RefSeq" id="XP_026494417.2">
    <property type="nucleotide sequence ID" value="XM_026638632.2"/>
</dbReference>
<dbReference type="OrthoDB" id="5307922at2759"/>
<dbReference type="PANTHER" id="PTHR10426:SF88">
    <property type="entry name" value="ADIPOCYTE PLASMA MEMBRANE-ASSOCIATED PROTEIN HEMOMUCIN-RELATED"/>
    <property type="match status" value="1"/>
</dbReference>
<evidence type="ECO:0000256" key="5">
    <source>
        <dbReference type="SAM" id="Phobius"/>
    </source>
</evidence>
<feature type="compositionally biased region" description="Basic and acidic residues" evidence="4">
    <location>
        <begin position="612"/>
        <end position="630"/>
    </location>
</feature>
<dbReference type="Pfam" id="PF20067">
    <property type="entry name" value="SSL_N"/>
    <property type="match status" value="1"/>
</dbReference>
<evidence type="ECO:0000313" key="7">
    <source>
        <dbReference type="Proteomes" id="UP001652626"/>
    </source>
</evidence>
<dbReference type="AlphaFoldDB" id="A0A8B8IDQ7"/>
<evidence type="ECO:0000256" key="4">
    <source>
        <dbReference type="SAM" id="MobiDB-lite"/>
    </source>
</evidence>
<evidence type="ECO:0000256" key="1">
    <source>
        <dbReference type="ARBA" id="ARBA00009191"/>
    </source>
</evidence>
<proteinExistence type="inferred from homology"/>
<dbReference type="Pfam" id="PF03088">
    <property type="entry name" value="Str_synth"/>
    <property type="match status" value="1"/>
</dbReference>
<feature type="compositionally biased region" description="Basic and acidic residues" evidence="4">
    <location>
        <begin position="427"/>
        <end position="442"/>
    </location>
</feature>
<evidence type="ECO:0000259" key="6">
    <source>
        <dbReference type="Pfam" id="PF03088"/>
    </source>
</evidence>
<keyword evidence="5" id="KW-0812">Transmembrane</keyword>
<keyword evidence="3" id="KW-0325">Glycoprotein</keyword>
<sequence>MGLLVGILKKILKLIVYLAIVVAIVLLIPNLPPYTKFTRIDIEPTQQLVGVLAPNAVLNNAEQLFKDKLLGPEAFQIYNGEVYTTLATGEIVKLTSGGHVTFVTKIGEPCTGLVQEHICGRPLGFVIDEKKKLMYVADAYHGIWKVNLETDKKQLLVSPRVPINGRTPKLFNSIALGQNGDLYWTDSTSDYQLKDGVFSLFSDPTGRLFHYNSVKNESIVLLDDLWFANGVVTSPDNQFVLVAETNRYRLMKYYLNGPKKGKSEVFIAGLPGFPDNIRTLPDGSGVLISLYNTIDDENPMIIKTLASTPLARKFIARLGHLVELPFQFLSDQFHHHIFEEIVYKIGNFATATFLTPSMSGLIQTDWTGNIVASYHNLDGSIPHISDAIVFNDKLYTGCPHSQNYVGAVPAPPLLKKAFSTNNPAVKEQPKLKGEEIPKEPKQQQKPAQKQSEPKVVDKESEVKPKVVQKEAEAKPKVVTKDAEIKPKVAAKEAEVKSKVVKKEAEVKTKVVSGEAIKKPIVTSKEPQVKEPTKNPKPKPTAPEAKAKVVSKEQDKIKPDSKDTETKAKPSKDADLKSKTESKESGQTKTAKKQNTEEKSAESVPKPPTKPIPVEEKIPSDTAKPSKDTLKVIKKSGPQEIPHPNV</sequence>
<dbReference type="OMA" id="RVRIMNF"/>
<feature type="compositionally biased region" description="Basic and acidic residues" evidence="4">
    <location>
        <begin position="451"/>
        <end position="508"/>
    </location>
</feature>
<feature type="compositionally biased region" description="Basic and acidic residues" evidence="4">
    <location>
        <begin position="544"/>
        <end position="585"/>
    </location>
</feature>
<dbReference type="Proteomes" id="UP001652626">
    <property type="component" value="Chromosome 19"/>
</dbReference>
<evidence type="ECO:0000313" key="8">
    <source>
        <dbReference type="RefSeq" id="XP_026494417.2"/>
    </source>
</evidence>
<evidence type="ECO:0000256" key="2">
    <source>
        <dbReference type="ARBA" id="ARBA00022553"/>
    </source>
</evidence>
<dbReference type="InterPro" id="IPR011042">
    <property type="entry name" value="6-blade_b-propeller_TolB-like"/>
</dbReference>
<keyword evidence="5" id="KW-1133">Transmembrane helix</keyword>
<dbReference type="GO" id="GO:0012505">
    <property type="term" value="C:endomembrane system"/>
    <property type="evidence" value="ECO:0007669"/>
    <property type="project" value="TreeGrafter"/>
</dbReference>
<comment type="similarity">
    <text evidence="1">Belongs to the strictosidine synthase family.</text>
</comment>
<gene>
    <name evidence="8" type="primary">LOC113399484</name>
</gene>